<proteinExistence type="predicted"/>
<protein>
    <submittedName>
        <fullName evidence="1">Uncharacterized protein</fullName>
    </submittedName>
</protein>
<organism evidence="1 2">
    <name type="scientific">Candidatus Fimiplasma intestinipullorum</name>
    <dbReference type="NCBI Taxonomy" id="2840825"/>
    <lineage>
        <taxon>Bacteria</taxon>
        <taxon>Bacillati</taxon>
        <taxon>Bacillota</taxon>
        <taxon>Clostridia</taxon>
        <taxon>Eubacteriales</taxon>
        <taxon>Candidatus Fimiplasma</taxon>
    </lineage>
</organism>
<dbReference type="EMBL" id="DVMJ01000056">
    <property type="protein sequence ID" value="HIU13759.1"/>
    <property type="molecule type" value="Genomic_DNA"/>
</dbReference>
<comment type="caution">
    <text evidence="1">The sequence shown here is derived from an EMBL/GenBank/DDBJ whole genome shotgun (WGS) entry which is preliminary data.</text>
</comment>
<evidence type="ECO:0000313" key="1">
    <source>
        <dbReference type="EMBL" id="HIU13759.1"/>
    </source>
</evidence>
<name>A0A9D1HQP8_9FIRM</name>
<evidence type="ECO:0000313" key="2">
    <source>
        <dbReference type="Proteomes" id="UP000824175"/>
    </source>
</evidence>
<accession>A0A9D1HQP8</accession>
<dbReference type="Proteomes" id="UP000824175">
    <property type="component" value="Unassembled WGS sequence"/>
</dbReference>
<sequence length="217" mass="24580">MNNTVNRKEFFKAQFEKRVHAHFFSTASLSAKPNLNDAMKSSDEQVDALSLEKMSTLFIKLIEDMEHFIETNGTHADAKCSPALLGQAVVHFFADQSHQLFEPGDDLKAYAHLAYWLLKTKPIQIQLPEESNLTTALSDDRELQTCLYLNEKFTATFLLSYLVDDLTKQEPAKPIQQEQLSQVLKEMTASFKYQPCSPTSLEVLFAGVLNTLHCTTE</sequence>
<gene>
    <name evidence="1" type="ORF">IAD15_06785</name>
</gene>
<reference evidence="1" key="2">
    <citation type="journal article" date="2021" name="PeerJ">
        <title>Extensive microbial diversity within the chicken gut microbiome revealed by metagenomics and culture.</title>
        <authorList>
            <person name="Gilroy R."/>
            <person name="Ravi A."/>
            <person name="Getino M."/>
            <person name="Pursley I."/>
            <person name="Horton D.L."/>
            <person name="Alikhan N.F."/>
            <person name="Baker D."/>
            <person name="Gharbi K."/>
            <person name="Hall N."/>
            <person name="Watson M."/>
            <person name="Adriaenssens E.M."/>
            <person name="Foster-Nyarko E."/>
            <person name="Jarju S."/>
            <person name="Secka A."/>
            <person name="Antonio M."/>
            <person name="Oren A."/>
            <person name="Chaudhuri R.R."/>
            <person name="La Ragione R."/>
            <person name="Hildebrand F."/>
            <person name="Pallen M.J."/>
        </authorList>
    </citation>
    <scope>NUCLEOTIDE SEQUENCE</scope>
    <source>
        <strain evidence="1">CHK195-11698</strain>
    </source>
</reference>
<reference evidence="1" key="1">
    <citation type="submission" date="2020-10" db="EMBL/GenBank/DDBJ databases">
        <authorList>
            <person name="Gilroy R."/>
        </authorList>
    </citation>
    <scope>NUCLEOTIDE SEQUENCE</scope>
    <source>
        <strain evidence="1">CHK195-11698</strain>
    </source>
</reference>
<dbReference type="AlphaFoldDB" id="A0A9D1HQP8"/>